<evidence type="ECO:0000256" key="4">
    <source>
        <dbReference type="ARBA" id="ARBA00022827"/>
    </source>
</evidence>
<evidence type="ECO:0000256" key="1">
    <source>
        <dbReference type="ARBA" id="ARBA00004141"/>
    </source>
</evidence>
<evidence type="ECO:0000259" key="9">
    <source>
        <dbReference type="Pfam" id="PF01794"/>
    </source>
</evidence>
<keyword evidence="5 8" id="KW-1133">Transmembrane helix</keyword>
<organism evidence="10 11">
    <name type="scientific">Erythranthe guttata</name>
    <name type="common">Yellow monkey flower</name>
    <name type="synonym">Mimulus guttatus</name>
    <dbReference type="NCBI Taxonomy" id="4155"/>
    <lineage>
        <taxon>Eukaryota</taxon>
        <taxon>Viridiplantae</taxon>
        <taxon>Streptophyta</taxon>
        <taxon>Embryophyta</taxon>
        <taxon>Tracheophyta</taxon>
        <taxon>Spermatophyta</taxon>
        <taxon>Magnoliopsida</taxon>
        <taxon>eudicotyledons</taxon>
        <taxon>Gunneridae</taxon>
        <taxon>Pentapetalae</taxon>
        <taxon>asterids</taxon>
        <taxon>lamiids</taxon>
        <taxon>Lamiales</taxon>
        <taxon>Phrymaceae</taxon>
        <taxon>Erythranthe</taxon>
    </lineage>
</organism>
<evidence type="ECO:0000256" key="8">
    <source>
        <dbReference type="SAM" id="Phobius"/>
    </source>
</evidence>
<feature type="domain" description="Ferric oxidoreductase" evidence="9">
    <location>
        <begin position="7"/>
        <end position="55"/>
    </location>
</feature>
<keyword evidence="11" id="KW-1185">Reference proteome</keyword>
<dbReference type="AlphaFoldDB" id="A0A022R531"/>
<evidence type="ECO:0000256" key="7">
    <source>
        <dbReference type="ARBA" id="ARBA00023136"/>
    </source>
</evidence>
<dbReference type="PANTHER" id="PTHR11972">
    <property type="entry name" value="NADPH OXIDASE"/>
    <property type="match status" value="1"/>
</dbReference>
<protein>
    <recommendedName>
        <fullName evidence="9">Ferric oxidoreductase domain-containing protein</fullName>
    </recommendedName>
</protein>
<reference evidence="10 11" key="1">
    <citation type="journal article" date="2013" name="Proc. Natl. Acad. Sci. U.S.A.">
        <title>Fine-scale variation in meiotic recombination in Mimulus inferred from population shotgun sequencing.</title>
        <authorList>
            <person name="Hellsten U."/>
            <person name="Wright K.M."/>
            <person name="Jenkins J."/>
            <person name="Shu S."/>
            <person name="Yuan Y."/>
            <person name="Wessler S.R."/>
            <person name="Schmutz J."/>
            <person name="Willis J.H."/>
            <person name="Rokhsar D.S."/>
        </authorList>
    </citation>
    <scope>NUCLEOTIDE SEQUENCE [LARGE SCALE GENOMIC DNA]</scope>
    <source>
        <strain evidence="11">cv. DUN x IM62</strain>
    </source>
</reference>
<dbReference type="InterPro" id="IPR013130">
    <property type="entry name" value="Fe3_Rdtase_TM_dom"/>
</dbReference>
<dbReference type="Proteomes" id="UP000030748">
    <property type="component" value="Unassembled WGS sequence"/>
</dbReference>
<evidence type="ECO:0000256" key="3">
    <source>
        <dbReference type="ARBA" id="ARBA00022692"/>
    </source>
</evidence>
<name>A0A022R531_ERYGU</name>
<sequence length="109" mass="12842">MLKWENTGVSNVAGEISLLAGLILWATTFPRIRRKMFELFFYTHHLYIVFVFFFVLHVGISYSSIMLPGFFLFVIDRFLRFLQSRRSVRLLSARVLPCQTVELNFSKTK</sequence>
<keyword evidence="3 8" id="KW-0812">Transmembrane</keyword>
<proteinExistence type="predicted"/>
<comment type="subcellular location">
    <subcellularLocation>
        <location evidence="1">Membrane</location>
        <topology evidence="1">Multi-pass membrane protein</topology>
    </subcellularLocation>
</comment>
<dbReference type="InterPro" id="IPR050369">
    <property type="entry name" value="RBOH/FRE"/>
</dbReference>
<evidence type="ECO:0000256" key="5">
    <source>
        <dbReference type="ARBA" id="ARBA00022989"/>
    </source>
</evidence>
<dbReference type="GO" id="GO:0016020">
    <property type="term" value="C:membrane"/>
    <property type="evidence" value="ECO:0007669"/>
    <property type="project" value="UniProtKB-SubCell"/>
</dbReference>
<keyword evidence="6" id="KW-0560">Oxidoreductase</keyword>
<keyword evidence="2" id="KW-0285">Flavoprotein</keyword>
<dbReference type="GO" id="GO:0016491">
    <property type="term" value="F:oxidoreductase activity"/>
    <property type="evidence" value="ECO:0007669"/>
    <property type="project" value="UniProtKB-KW"/>
</dbReference>
<keyword evidence="4" id="KW-0274">FAD</keyword>
<dbReference type="Pfam" id="PF01794">
    <property type="entry name" value="Ferric_reduct"/>
    <property type="match status" value="1"/>
</dbReference>
<feature type="non-terminal residue" evidence="10">
    <location>
        <position position="109"/>
    </location>
</feature>
<dbReference type="PANTHER" id="PTHR11972:SF41">
    <property type="entry name" value="FERRIC REDUCTION OXIDASE 2"/>
    <property type="match status" value="1"/>
</dbReference>
<dbReference type="EMBL" id="KI630634">
    <property type="protein sequence ID" value="EYU35099.1"/>
    <property type="molecule type" value="Genomic_DNA"/>
</dbReference>
<evidence type="ECO:0000313" key="10">
    <source>
        <dbReference type="EMBL" id="EYU35099.1"/>
    </source>
</evidence>
<accession>A0A022R531</accession>
<evidence type="ECO:0000256" key="6">
    <source>
        <dbReference type="ARBA" id="ARBA00023002"/>
    </source>
</evidence>
<dbReference type="PRINTS" id="PR00466">
    <property type="entry name" value="GP91PHOX"/>
</dbReference>
<evidence type="ECO:0000313" key="11">
    <source>
        <dbReference type="Proteomes" id="UP000030748"/>
    </source>
</evidence>
<feature type="transmembrane region" description="Helical" evidence="8">
    <location>
        <begin position="12"/>
        <end position="32"/>
    </location>
</feature>
<gene>
    <name evidence="10" type="ORF">MIMGU_mgv1a0018031mg</name>
</gene>
<keyword evidence="7 8" id="KW-0472">Membrane</keyword>
<feature type="transmembrane region" description="Helical" evidence="8">
    <location>
        <begin position="39"/>
        <end position="56"/>
    </location>
</feature>
<dbReference type="InterPro" id="IPR000778">
    <property type="entry name" value="Cyt_b245_heavy_chain"/>
</dbReference>
<evidence type="ECO:0000256" key="2">
    <source>
        <dbReference type="ARBA" id="ARBA00022630"/>
    </source>
</evidence>